<evidence type="ECO:0000256" key="5">
    <source>
        <dbReference type="ARBA" id="ARBA00022645"/>
    </source>
</evidence>
<evidence type="ECO:0000256" key="10">
    <source>
        <dbReference type="ARBA" id="ARBA00023049"/>
    </source>
</evidence>
<evidence type="ECO:0000256" key="11">
    <source>
        <dbReference type="ARBA" id="ARBA00023157"/>
    </source>
</evidence>
<feature type="domain" description="Peptidase M14" evidence="14">
    <location>
        <begin position="1"/>
        <end position="264"/>
    </location>
</feature>
<evidence type="ECO:0000256" key="8">
    <source>
        <dbReference type="ARBA" id="ARBA00022801"/>
    </source>
</evidence>
<dbReference type="VEuPathDB" id="VectorBase:MDOA015536"/>
<dbReference type="PROSITE" id="PS52035">
    <property type="entry name" value="PEPTIDASE_M14"/>
    <property type="match status" value="1"/>
</dbReference>
<evidence type="ECO:0000256" key="4">
    <source>
        <dbReference type="ARBA" id="ARBA00022525"/>
    </source>
</evidence>
<evidence type="ECO:0000313" key="15">
    <source>
        <dbReference type="EnsemblMetazoa" id="MDOA015536-PA"/>
    </source>
</evidence>
<dbReference type="SUPFAM" id="SSF53187">
    <property type="entry name" value="Zn-dependent exopeptidases"/>
    <property type="match status" value="1"/>
</dbReference>
<evidence type="ECO:0000256" key="9">
    <source>
        <dbReference type="ARBA" id="ARBA00022833"/>
    </source>
</evidence>
<evidence type="ECO:0000256" key="1">
    <source>
        <dbReference type="ARBA" id="ARBA00001947"/>
    </source>
</evidence>
<evidence type="ECO:0000256" key="7">
    <source>
        <dbReference type="ARBA" id="ARBA00022723"/>
    </source>
</evidence>
<dbReference type="GO" id="GO:0004181">
    <property type="term" value="F:metallocarboxypeptidase activity"/>
    <property type="evidence" value="ECO:0007669"/>
    <property type="project" value="InterPro"/>
</dbReference>
<name>A0A1I8NIK6_MUSDO</name>
<protein>
    <recommendedName>
        <fullName evidence="14">Peptidase M14 domain-containing protein</fullName>
    </recommendedName>
</protein>
<dbReference type="FunFam" id="3.40.630.10:FF:000040">
    <property type="entry name" value="zinc carboxypeptidase"/>
    <property type="match status" value="1"/>
</dbReference>
<keyword evidence="8" id="KW-0378">Hydrolase</keyword>
<accession>A0A1I8NIK6</accession>
<proteinExistence type="inferred from homology"/>
<evidence type="ECO:0000256" key="6">
    <source>
        <dbReference type="ARBA" id="ARBA00022670"/>
    </source>
</evidence>
<keyword evidence="5" id="KW-0121">Carboxypeptidase</keyword>
<evidence type="ECO:0000256" key="12">
    <source>
        <dbReference type="ARBA" id="ARBA00057299"/>
    </source>
</evidence>
<keyword evidence="7" id="KW-0479">Metal-binding</keyword>
<dbReference type="PRINTS" id="PR00765">
    <property type="entry name" value="CRBOXYPTASEA"/>
</dbReference>
<reference evidence="15" key="1">
    <citation type="submission" date="2020-05" db="UniProtKB">
        <authorList>
            <consortium name="EnsemblMetazoa"/>
        </authorList>
    </citation>
    <scope>IDENTIFICATION</scope>
    <source>
        <strain evidence="15">Aabys</strain>
    </source>
</reference>
<feature type="active site" description="Proton donor/acceptor" evidence="13">
    <location>
        <position position="230"/>
    </location>
</feature>
<keyword evidence="11" id="KW-1015">Disulfide bond</keyword>
<dbReference type="GO" id="GO:0006508">
    <property type="term" value="P:proteolysis"/>
    <property type="evidence" value="ECO:0007669"/>
    <property type="project" value="UniProtKB-KW"/>
</dbReference>
<dbReference type="GO" id="GO:0005615">
    <property type="term" value="C:extracellular space"/>
    <property type="evidence" value="ECO:0007669"/>
    <property type="project" value="TreeGrafter"/>
</dbReference>
<comment type="function">
    <text evidence="12">Involved in the digestion of the blood meal.</text>
</comment>
<evidence type="ECO:0000259" key="14">
    <source>
        <dbReference type="PROSITE" id="PS52035"/>
    </source>
</evidence>
<dbReference type="InterPro" id="IPR000834">
    <property type="entry name" value="Peptidase_M14"/>
</dbReference>
<keyword evidence="9" id="KW-0862">Zinc</keyword>
<dbReference type="Gene3D" id="3.40.630.10">
    <property type="entry name" value="Zn peptidases"/>
    <property type="match status" value="1"/>
</dbReference>
<dbReference type="SMART" id="SM00631">
    <property type="entry name" value="Zn_pept"/>
    <property type="match status" value="1"/>
</dbReference>
<evidence type="ECO:0000256" key="3">
    <source>
        <dbReference type="ARBA" id="ARBA00005988"/>
    </source>
</evidence>
<dbReference type="PANTHER" id="PTHR11705">
    <property type="entry name" value="PROTEASE FAMILY M14 CARBOXYPEPTIDASE A,B"/>
    <property type="match status" value="1"/>
</dbReference>
<dbReference type="PANTHER" id="PTHR11705:SF91">
    <property type="entry name" value="FI01817P-RELATED"/>
    <property type="match status" value="1"/>
</dbReference>
<comment type="subcellular location">
    <subcellularLocation>
        <location evidence="2">Secreted</location>
    </subcellularLocation>
</comment>
<dbReference type="GO" id="GO:0008270">
    <property type="term" value="F:zinc ion binding"/>
    <property type="evidence" value="ECO:0007669"/>
    <property type="project" value="InterPro"/>
</dbReference>
<sequence>MHMDEPQYDKARITENPEENTKIWIDGGTHAREWITTATVTFILNRFMDAWEKQPDYIRNKTWYFMPIVNPDGYEHSRKRDRLWRKNRTPNQHTRCKGVDLNRNFNIGWNTQGSSANPCRDTYHGRQPFSEMETQAIGKFLHERKHNLLAFLTFHSYGQMLLYPYGHTAAKYKDASMLQRVGDEVARYIRKTMGRKYQVGSRHKLLYPAGGGADDWACSTLGARYVYTIELRDRGTYGFVLPSAQITPTALEGYAVVDAVARDI</sequence>
<dbReference type="AlphaFoldDB" id="A0A1I8NIK6"/>
<dbReference type="eggNOG" id="KOG2650">
    <property type="taxonomic scope" value="Eukaryota"/>
</dbReference>
<keyword evidence="6" id="KW-0645">Protease</keyword>
<organism evidence="15">
    <name type="scientific">Musca domestica</name>
    <name type="common">House fly</name>
    <dbReference type="NCBI Taxonomy" id="7370"/>
    <lineage>
        <taxon>Eukaryota</taxon>
        <taxon>Metazoa</taxon>
        <taxon>Ecdysozoa</taxon>
        <taxon>Arthropoda</taxon>
        <taxon>Hexapoda</taxon>
        <taxon>Insecta</taxon>
        <taxon>Pterygota</taxon>
        <taxon>Neoptera</taxon>
        <taxon>Endopterygota</taxon>
        <taxon>Diptera</taxon>
        <taxon>Brachycera</taxon>
        <taxon>Muscomorpha</taxon>
        <taxon>Muscoidea</taxon>
        <taxon>Muscidae</taxon>
        <taxon>Musca</taxon>
    </lineage>
</organism>
<comment type="similarity">
    <text evidence="3 13">Belongs to the peptidase M14 family.</text>
</comment>
<dbReference type="VEuPathDB" id="VectorBase:MDOMA2_010639"/>
<keyword evidence="10" id="KW-0482">Metalloprotease</keyword>
<keyword evidence="4" id="KW-0964">Secreted</keyword>
<comment type="cofactor">
    <cofactor evidence="1">
        <name>Zn(2+)</name>
        <dbReference type="ChEBI" id="CHEBI:29105"/>
    </cofactor>
</comment>
<evidence type="ECO:0000256" key="2">
    <source>
        <dbReference type="ARBA" id="ARBA00004613"/>
    </source>
</evidence>
<dbReference type="Pfam" id="PF00246">
    <property type="entry name" value="Peptidase_M14"/>
    <property type="match status" value="1"/>
</dbReference>
<evidence type="ECO:0000256" key="13">
    <source>
        <dbReference type="PROSITE-ProRule" id="PRU01379"/>
    </source>
</evidence>
<dbReference type="EnsemblMetazoa" id="MDOA015536-RA">
    <property type="protein sequence ID" value="MDOA015536-PA"/>
    <property type="gene ID" value="MDOA015536"/>
</dbReference>